<reference evidence="2" key="2">
    <citation type="journal article" date="2020" name="Nat. Commun.">
        <title>Large-scale genome sequencing of mycorrhizal fungi provides insights into the early evolution of symbiotic traits.</title>
        <authorList>
            <person name="Miyauchi S."/>
            <person name="Kiss E."/>
            <person name="Kuo A."/>
            <person name="Drula E."/>
            <person name="Kohler A."/>
            <person name="Sanchez-Garcia M."/>
            <person name="Morin E."/>
            <person name="Andreopoulos B."/>
            <person name="Barry K.W."/>
            <person name="Bonito G."/>
            <person name="Buee M."/>
            <person name="Carver A."/>
            <person name="Chen C."/>
            <person name="Cichocki N."/>
            <person name="Clum A."/>
            <person name="Culley D."/>
            <person name="Crous P.W."/>
            <person name="Fauchery L."/>
            <person name="Girlanda M."/>
            <person name="Hayes R.D."/>
            <person name="Keri Z."/>
            <person name="LaButti K."/>
            <person name="Lipzen A."/>
            <person name="Lombard V."/>
            <person name="Magnuson J."/>
            <person name="Maillard F."/>
            <person name="Murat C."/>
            <person name="Nolan M."/>
            <person name="Ohm R.A."/>
            <person name="Pangilinan J."/>
            <person name="Pereira M.F."/>
            <person name="Perotto S."/>
            <person name="Peter M."/>
            <person name="Pfister S."/>
            <person name="Riley R."/>
            <person name="Sitrit Y."/>
            <person name="Stielow J.B."/>
            <person name="Szollosi G."/>
            <person name="Zifcakova L."/>
            <person name="Stursova M."/>
            <person name="Spatafora J.W."/>
            <person name="Tedersoo L."/>
            <person name="Vaario L.M."/>
            <person name="Yamada A."/>
            <person name="Yan M."/>
            <person name="Wang P."/>
            <person name="Xu J."/>
            <person name="Bruns T."/>
            <person name="Baldrian P."/>
            <person name="Vilgalys R."/>
            <person name="Dunand C."/>
            <person name="Henrissat B."/>
            <person name="Grigoriev I.V."/>
            <person name="Hibbett D."/>
            <person name="Nagy L.G."/>
            <person name="Martin F.M."/>
        </authorList>
    </citation>
    <scope>NUCLEOTIDE SEQUENCE</scope>
    <source>
        <strain evidence="2">BED1</strain>
    </source>
</reference>
<sequence>MDMFFPFFSCATYRPLRIPYFIVLPTPLMSSFSAFCFRASCKIPVITTHMEVELIEILFLSFHCMVRISIVPIYVSLID</sequence>
<dbReference type="EMBL" id="WHUW01000001">
    <property type="protein sequence ID" value="KAF8452337.1"/>
    <property type="molecule type" value="Genomic_DNA"/>
</dbReference>
<organism evidence="2 3">
    <name type="scientific">Boletus edulis BED1</name>
    <dbReference type="NCBI Taxonomy" id="1328754"/>
    <lineage>
        <taxon>Eukaryota</taxon>
        <taxon>Fungi</taxon>
        <taxon>Dikarya</taxon>
        <taxon>Basidiomycota</taxon>
        <taxon>Agaricomycotina</taxon>
        <taxon>Agaricomycetes</taxon>
        <taxon>Agaricomycetidae</taxon>
        <taxon>Boletales</taxon>
        <taxon>Boletineae</taxon>
        <taxon>Boletaceae</taxon>
        <taxon>Boletoideae</taxon>
        <taxon>Boletus</taxon>
    </lineage>
</organism>
<dbReference type="Proteomes" id="UP001194468">
    <property type="component" value="Unassembled WGS sequence"/>
</dbReference>
<evidence type="ECO:0000256" key="1">
    <source>
        <dbReference type="SAM" id="Phobius"/>
    </source>
</evidence>
<keyword evidence="1" id="KW-1133">Transmembrane helix</keyword>
<gene>
    <name evidence="2" type="ORF">L210DRAFT_2028035</name>
</gene>
<name>A0AAD4C8T4_BOLED</name>
<keyword evidence="3" id="KW-1185">Reference proteome</keyword>
<comment type="caution">
    <text evidence="2">The sequence shown here is derived from an EMBL/GenBank/DDBJ whole genome shotgun (WGS) entry which is preliminary data.</text>
</comment>
<dbReference type="AlphaFoldDB" id="A0AAD4C8T4"/>
<evidence type="ECO:0000313" key="2">
    <source>
        <dbReference type="EMBL" id="KAF8452337.1"/>
    </source>
</evidence>
<proteinExistence type="predicted"/>
<protein>
    <submittedName>
        <fullName evidence="2">Uncharacterized protein</fullName>
    </submittedName>
</protein>
<feature type="transmembrane region" description="Helical" evidence="1">
    <location>
        <begin position="57"/>
        <end position="77"/>
    </location>
</feature>
<feature type="transmembrane region" description="Helical" evidence="1">
    <location>
        <begin position="20"/>
        <end position="37"/>
    </location>
</feature>
<accession>A0AAD4C8T4</accession>
<keyword evidence="1" id="KW-0812">Transmembrane</keyword>
<reference evidence="2" key="1">
    <citation type="submission" date="2019-10" db="EMBL/GenBank/DDBJ databases">
        <authorList>
            <consortium name="DOE Joint Genome Institute"/>
            <person name="Kuo A."/>
            <person name="Miyauchi S."/>
            <person name="Kiss E."/>
            <person name="Drula E."/>
            <person name="Kohler A."/>
            <person name="Sanchez-Garcia M."/>
            <person name="Andreopoulos B."/>
            <person name="Barry K.W."/>
            <person name="Bonito G."/>
            <person name="Buee M."/>
            <person name="Carver A."/>
            <person name="Chen C."/>
            <person name="Cichocki N."/>
            <person name="Clum A."/>
            <person name="Culley D."/>
            <person name="Crous P.W."/>
            <person name="Fauchery L."/>
            <person name="Girlanda M."/>
            <person name="Hayes R."/>
            <person name="Keri Z."/>
            <person name="LaButti K."/>
            <person name="Lipzen A."/>
            <person name="Lombard V."/>
            <person name="Magnuson J."/>
            <person name="Maillard F."/>
            <person name="Morin E."/>
            <person name="Murat C."/>
            <person name="Nolan M."/>
            <person name="Ohm R."/>
            <person name="Pangilinan J."/>
            <person name="Pereira M."/>
            <person name="Perotto S."/>
            <person name="Peter M."/>
            <person name="Riley R."/>
            <person name="Sitrit Y."/>
            <person name="Stielow B."/>
            <person name="Szollosi G."/>
            <person name="Zifcakova L."/>
            <person name="Stursova M."/>
            <person name="Spatafora J.W."/>
            <person name="Tedersoo L."/>
            <person name="Vaario L.-M."/>
            <person name="Yamada A."/>
            <person name="Yan M."/>
            <person name="Wang P."/>
            <person name="Xu J."/>
            <person name="Bruns T."/>
            <person name="Baldrian P."/>
            <person name="Vilgalys R."/>
            <person name="Henrissat B."/>
            <person name="Grigoriev I.V."/>
            <person name="Hibbett D."/>
            <person name="Nagy L.G."/>
            <person name="Martin F.M."/>
        </authorList>
    </citation>
    <scope>NUCLEOTIDE SEQUENCE</scope>
    <source>
        <strain evidence="2">BED1</strain>
    </source>
</reference>
<keyword evidence="1" id="KW-0472">Membrane</keyword>
<evidence type="ECO:0000313" key="3">
    <source>
        <dbReference type="Proteomes" id="UP001194468"/>
    </source>
</evidence>